<reference evidence="1" key="1">
    <citation type="submission" date="2023-07" db="EMBL/GenBank/DDBJ databases">
        <title>Brevundimonas soil sp. nov., isolated from the soil of chemical plant.</title>
        <authorList>
            <person name="Wu N."/>
        </authorList>
    </citation>
    <scope>NUCLEOTIDE SEQUENCE</scope>
    <source>
        <strain evidence="1">XZ-24</strain>
    </source>
</reference>
<organism evidence="1 2">
    <name type="scientific">Peiella sedimenti</name>
    <dbReference type="NCBI Taxonomy" id="3061083"/>
    <lineage>
        <taxon>Bacteria</taxon>
        <taxon>Pseudomonadati</taxon>
        <taxon>Pseudomonadota</taxon>
        <taxon>Alphaproteobacteria</taxon>
        <taxon>Caulobacterales</taxon>
        <taxon>Caulobacteraceae</taxon>
        <taxon>Peiella</taxon>
    </lineage>
</organism>
<sequence>MAGCLFAVAVRAQQPPPLPMVHREAAHERLDFLIGQRVCNFEYIIRRARVPMAAEATGSWAPGGVWLSRTFTYEAPELGAMWGQEMFAYEAGAQTWHRYVLDNQGHRVVSQTGGWNGEALVFRGVQTNARGQEVGFETRYTPRADGGYVVEYLNLARPEAPFNIGTETCEPA</sequence>
<dbReference type="RefSeq" id="WP_302110892.1">
    <property type="nucleotide sequence ID" value="NZ_JAUKTR010000006.1"/>
</dbReference>
<keyword evidence="2" id="KW-1185">Reference proteome</keyword>
<comment type="caution">
    <text evidence="1">The sequence shown here is derived from an EMBL/GenBank/DDBJ whole genome shotgun (WGS) entry which is preliminary data.</text>
</comment>
<gene>
    <name evidence="1" type="ORF">Q0812_13585</name>
</gene>
<evidence type="ECO:0000313" key="1">
    <source>
        <dbReference type="EMBL" id="MDO1560461.1"/>
    </source>
</evidence>
<evidence type="ECO:0008006" key="3">
    <source>
        <dbReference type="Google" id="ProtNLM"/>
    </source>
</evidence>
<evidence type="ECO:0000313" key="2">
    <source>
        <dbReference type="Proteomes" id="UP001169063"/>
    </source>
</evidence>
<dbReference type="EMBL" id="JAUKTR010000006">
    <property type="protein sequence ID" value="MDO1560461.1"/>
    <property type="molecule type" value="Genomic_DNA"/>
</dbReference>
<dbReference type="Proteomes" id="UP001169063">
    <property type="component" value="Unassembled WGS sequence"/>
</dbReference>
<accession>A0ABT8SPW6</accession>
<proteinExistence type="predicted"/>
<protein>
    <recommendedName>
        <fullName evidence="3">DUF1579 domain-containing protein</fullName>
    </recommendedName>
</protein>
<name>A0ABT8SPW6_9CAUL</name>